<keyword evidence="2" id="KW-1185">Reference proteome</keyword>
<dbReference type="Proteomes" id="UP000276133">
    <property type="component" value="Unassembled WGS sequence"/>
</dbReference>
<sequence>GFLLIEKNLNILPAFEIFGKIVKIESRDSLKIEIPKCARLKFFFSKTKSKKEKRAVVMSDSATPRGFYLNYVNILVLMI</sequence>
<organism evidence="1 2">
    <name type="scientific">Brachionus plicatilis</name>
    <name type="common">Marine rotifer</name>
    <name type="synonym">Brachionus muelleri</name>
    <dbReference type="NCBI Taxonomy" id="10195"/>
    <lineage>
        <taxon>Eukaryota</taxon>
        <taxon>Metazoa</taxon>
        <taxon>Spiralia</taxon>
        <taxon>Gnathifera</taxon>
        <taxon>Rotifera</taxon>
        <taxon>Eurotatoria</taxon>
        <taxon>Monogononta</taxon>
        <taxon>Pseudotrocha</taxon>
        <taxon>Ploima</taxon>
        <taxon>Brachionidae</taxon>
        <taxon>Brachionus</taxon>
    </lineage>
</organism>
<reference evidence="1 2" key="1">
    <citation type="journal article" date="2018" name="Sci. Rep.">
        <title>Genomic signatures of local adaptation to the degree of environmental predictability in rotifers.</title>
        <authorList>
            <person name="Franch-Gras L."/>
            <person name="Hahn C."/>
            <person name="Garcia-Roger E.M."/>
            <person name="Carmona M.J."/>
            <person name="Serra M."/>
            <person name="Gomez A."/>
        </authorList>
    </citation>
    <scope>NUCLEOTIDE SEQUENCE [LARGE SCALE GENOMIC DNA]</scope>
    <source>
        <strain evidence="1">HYR1</strain>
    </source>
</reference>
<protein>
    <submittedName>
        <fullName evidence="1">Uncharacterized protein</fullName>
    </submittedName>
</protein>
<evidence type="ECO:0000313" key="2">
    <source>
        <dbReference type="Proteomes" id="UP000276133"/>
    </source>
</evidence>
<dbReference type="EMBL" id="REGN01000757">
    <property type="protein sequence ID" value="RNA39351.1"/>
    <property type="molecule type" value="Genomic_DNA"/>
</dbReference>
<accession>A0A3M7SU30</accession>
<comment type="caution">
    <text evidence="1">The sequence shown here is derived from an EMBL/GenBank/DDBJ whole genome shotgun (WGS) entry which is preliminary data.</text>
</comment>
<gene>
    <name evidence="1" type="ORF">BpHYR1_032461</name>
</gene>
<dbReference type="AlphaFoldDB" id="A0A3M7SU30"/>
<proteinExistence type="predicted"/>
<name>A0A3M7SU30_BRAPC</name>
<feature type="non-terminal residue" evidence="1">
    <location>
        <position position="1"/>
    </location>
</feature>
<evidence type="ECO:0000313" key="1">
    <source>
        <dbReference type="EMBL" id="RNA39351.1"/>
    </source>
</evidence>